<keyword evidence="4 7" id="KW-0133">Cell shape</keyword>
<reference evidence="9" key="1">
    <citation type="journal article" date="2011" name="Environ. Microbiol.">
        <title>Genomic insights into the metabolic potential of the polycyclic aromatic hydrocarbon degrading sulfate-reducing Deltaproteobacterium N47.</title>
        <authorList>
            <person name="Bergmann F."/>
            <person name="Selesi D."/>
            <person name="Weinmaier T."/>
            <person name="Tischler P."/>
            <person name="Rattei T."/>
            <person name="Meckenstock R.U."/>
        </authorList>
    </citation>
    <scope>NUCLEOTIDE SEQUENCE</scope>
</reference>
<feature type="domain" description="L,D-TPase catalytic" evidence="8">
    <location>
        <begin position="84"/>
        <end position="217"/>
    </location>
</feature>
<evidence type="ECO:0000256" key="7">
    <source>
        <dbReference type="PROSITE-ProRule" id="PRU01373"/>
    </source>
</evidence>
<dbReference type="GO" id="GO:0009252">
    <property type="term" value="P:peptidoglycan biosynthetic process"/>
    <property type="evidence" value="ECO:0007669"/>
    <property type="project" value="UniProtKB-UniPathway"/>
</dbReference>
<evidence type="ECO:0000256" key="5">
    <source>
        <dbReference type="ARBA" id="ARBA00022984"/>
    </source>
</evidence>
<keyword evidence="5 7" id="KW-0573">Peptidoglycan synthesis</keyword>
<dbReference type="PANTHER" id="PTHR36699">
    <property type="entry name" value="LD-TRANSPEPTIDASE"/>
    <property type="match status" value="1"/>
</dbReference>
<protein>
    <recommendedName>
        <fullName evidence="8">L,D-TPase catalytic domain-containing protein</fullName>
    </recommendedName>
</protein>
<keyword evidence="3" id="KW-0808">Transferase</keyword>
<evidence type="ECO:0000256" key="1">
    <source>
        <dbReference type="ARBA" id="ARBA00004752"/>
    </source>
</evidence>
<dbReference type="InterPro" id="IPR038063">
    <property type="entry name" value="Transpep_catalytic_dom"/>
</dbReference>
<keyword evidence="6 7" id="KW-0961">Cell wall biogenesis/degradation</keyword>
<gene>
    <name evidence="9" type="ORF">N47_J05020</name>
</gene>
<accession>E1YG27</accession>
<evidence type="ECO:0000256" key="3">
    <source>
        <dbReference type="ARBA" id="ARBA00022679"/>
    </source>
</evidence>
<comment type="similarity">
    <text evidence="2">Belongs to the YkuD family.</text>
</comment>
<dbReference type="SUPFAM" id="SSF141523">
    <property type="entry name" value="L,D-transpeptidase catalytic domain-like"/>
    <property type="match status" value="1"/>
</dbReference>
<dbReference type="AlphaFoldDB" id="E1YG27"/>
<dbReference type="GO" id="GO:0008360">
    <property type="term" value="P:regulation of cell shape"/>
    <property type="evidence" value="ECO:0007669"/>
    <property type="project" value="UniProtKB-UniRule"/>
</dbReference>
<organism evidence="9">
    <name type="scientific">uncultured Desulfobacterium sp</name>
    <dbReference type="NCBI Taxonomy" id="201089"/>
    <lineage>
        <taxon>Bacteria</taxon>
        <taxon>Pseudomonadati</taxon>
        <taxon>Thermodesulfobacteriota</taxon>
        <taxon>Desulfobacteria</taxon>
        <taxon>Desulfobacterales</taxon>
        <taxon>Desulfobacteriaceae</taxon>
        <taxon>Desulfobacterium</taxon>
        <taxon>environmental samples</taxon>
    </lineage>
</organism>
<name>E1YG27_9BACT</name>
<evidence type="ECO:0000259" key="8">
    <source>
        <dbReference type="PROSITE" id="PS52029"/>
    </source>
</evidence>
<dbReference type="GO" id="GO:0016740">
    <property type="term" value="F:transferase activity"/>
    <property type="evidence" value="ECO:0007669"/>
    <property type="project" value="UniProtKB-KW"/>
</dbReference>
<dbReference type="GO" id="GO:0004180">
    <property type="term" value="F:carboxypeptidase activity"/>
    <property type="evidence" value="ECO:0007669"/>
    <property type="project" value="UniProtKB-ARBA"/>
</dbReference>
<dbReference type="Pfam" id="PF03734">
    <property type="entry name" value="YkuD"/>
    <property type="match status" value="1"/>
</dbReference>
<evidence type="ECO:0000256" key="4">
    <source>
        <dbReference type="ARBA" id="ARBA00022960"/>
    </source>
</evidence>
<dbReference type="Gene3D" id="2.40.440.10">
    <property type="entry name" value="L,D-transpeptidase catalytic domain-like"/>
    <property type="match status" value="1"/>
</dbReference>
<dbReference type="EMBL" id="FR695872">
    <property type="protein sequence ID" value="CBX29521.1"/>
    <property type="molecule type" value="Genomic_DNA"/>
</dbReference>
<dbReference type="PROSITE" id="PS52029">
    <property type="entry name" value="LD_TPASE"/>
    <property type="match status" value="1"/>
</dbReference>
<evidence type="ECO:0000256" key="6">
    <source>
        <dbReference type="ARBA" id="ARBA00023316"/>
    </source>
</evidence>
<proteinExistence type="inferred from homology"/>
<sequence length="233" mass="26182">MNEGRLARKDLIRAELLLSEAITRYNNNDYDTAEKKLNDLSEYIKVSEKMILPILNRYADKNHIRKWQKMVDETIAESKKKGIPAIIVNKSERTLVLYKNGVPVWTYNVGLGRNGSLDKQRSGDNSTPEGKYRITQKKSESRYHKALLLNYPNEEDRKNFILAKKNGLIPAKAGIGGLIEIHGGGRNSMTYGCIAMDNSKIDHIFKIVPVGTPVTIVGAVDYNNKFSSAIEGL</sequence>
<dbReference type="GO" id="GO:0071555">
    <property type="term" value="P:cell wall organization"/>
    <property type="evidence" value="ECO:0007669"/>
    <property type="project" value="UniProtKB-UniRule"/>
</dbReference>
<comment type="pathway">
    <text evidence="1 7">Cell wall biogenesis; peptidoglycan biosynthesis.</text>
</comment>
<evidence type="ECO:0000313" key="9">
    <source>
        <dbReference type="EMBL" id="CBX29521.1"/>
    </source>
</evidence>
<feature type="active site" description="Proton donor/acceptor" evidence="7">
    <location>
        <position position="182"/>
    </location>
</feature>
<dbReference type="PANTHER" id="PTHR36699:SF1">
    <property type="entry name" value="L,D-TRANSPEPTIDASE YAFK-RELATED"/>
    <property type="match status" value="1"/>
</dbReference>
<dbReference type="InterPro" id="IPR005490">
    <property type="entry name" value="LD_TPept_cat_dom"/>
</dbReference>
<evidence type="ECO:0000256" key="2">
    <source>
        <dbReference type="ARBA" id="ARBA00005992"/>
    </source>
</evidence>
<feature type="active site" description="Nucleophile" evidence="7">
    <location>
        <position position="193"/>
    </location>
</feature>
<dbReference type="CDD" id="cd16913">
    <property type="entry name" value="YkuD_like"/>
    <property type="match status" value="1"/>
</dbReference>
<dbReference type="UniPathway" id="UPA00219"/>
<dbReference type="MEROPS" id="C82.A01"/>